<dbReference type="CDD" id="cd05263">
    <property type="entry name" value="MupV_like_SDR_e"/>
    <property type="match status" value="1"/>
</dbReference>
<accession>A0ABN0ZSM9</accession>
<dbReference type="Proteomes" id="UP001500740">
    <property type="component" value="Unassembled WGS sequence"/>
</dbReference>
<protein>
    <submittedName>
        <fullName evidence="2">SDR family oxidoreductase</fullName>
    </submittedName>
</protein>
<dbReference type="RefSeq" id="WP_343782315.1">
    <property type="nucleotide sequence ID" value="NZ_BAAACZ010000009.1"/>
</dbReference>
<evidence type="ECO:0000313" key="2">
    <source>
        <dbReference type="EMBL" id="GAA0457745.1"/>
    </source>
</evidence>
<evidence type="ECO:0000259" key="1">
    <source>
        <dbReference type="Pfam" id="PF07993"/>
    </source>
</evidence>
<dbReference type="EMBL" id="BAAACZ010000009">
    <property type="protein sequence ID" value="GAA0457745.1"/>
    <property type="molecule type" value="Genomic_DNA"/>
</dbReference>
<dbReference type="InterPro" id="IPR036291">
    <property type="entry name" value="NAD(P)-bd_dom_sf"/>
</dbReference>
<dbReference type="Pfam" id="PF07993">
    <property type="entry name" value="NAD_binding_4"/>
    <property type="match status" value="1"/>
</dbReference>
<dbReference type="Gene3D" id="3.40.50.720">
    <property type="entry name" value="NAD(P)-binding Rossmann-like Domain"/>
    <property type="match status" value="1"/>
</dbReference>
<dbReference type="InterPro" id="IPR013120">
    <property type="entry name" value="FAR_NAD-bd"/>
</dbReference>
<keyword evidence="3" id="KW-1185">Reference proteome</keyword>
<dbReference type="SUPFAM" id="SSF51735">
    <property type="entry name" value="NAD(P)-binding Rossmann-fold domains"/>
    <property type="match status" value="1"/>
</dbReference>
<name>A0ABN0ZSM9_9BACI</name>
<feature type="domain" description="Thioester reductase (TE)" evidence="1">
    <location>
        <begin position="7"/>
        <end position="240"/>
    </location>
</feature>
<sequence length="364" mass="41839">MNDTYLITGFPGFISANLIRFIIENNDYDHIYLLVLNEKVDDATQLLEKISIEEEKSTHKITIIKGDITKSNIGVQAQELELLNQKVTHIFHLAALYDLAAPFDQADKVNVTGTANVNSFAQQCKNLKRYIYFSTAYVSGKREGKIYEHELDQDQTFKNHYEQTKFQAEKMTEAIKSKVPITIIRPGIVIGNSEHGTTSKFDGPYFILNYLRRIRAVPVIPYLGKGNALANFVPIDYIIKGSMHLAHSETTVGKTFHLTDPNPYHAQDVYEMFTKSYLGKKPIGNVPLTAGRLFLSFSIFRRWFRVEKEALDYFYCDSDYDCTEAINELNQANIHCPDLKDYLPNIVNFYKQFENDWTKHIEVS</sequence>
<gene>
    <name evidence="2" type="ORF">GCM10008935_10970</name>
</gene>
<dbReference type="InterPro" id="IPR026055">
    <property type="entry name" value="FAR"/>
</dbReference>
<dbReference type="PANTHER" id="PTHR11011">
    <property type="entry name" value="MALE STERILITY PROTEIN 2-RELATED"/>
    <property type="match status" value="1"/>
</dbReference>
<organism evidence="2 3">
    <name type="scientific">Alkalibacillus silvisoli</name>
    <dbReference type="NCBI Taxonomy" id="392823"/>
    <lineage>
        <taxon>Bacteria</taxon>
        <taxon>Bacillati</taxon>
        <taxon>Bacillota</taxon>
        <taxon>Bacilli</taxon>
        <taxon>Bacillales</taxon>
        <taxon>Bacillaceae</taxon>
        <taxon>Alkalibacillus</taxon>
    </lineage>
</organism>
<proteinExistence type="predicted"/>
<reference evidence="2 3" key="1">
    <citation type="journal article" date="2019" name="Int. J. Syst. Evol. Microbiol.">
        <title>The Global Catalogue of Microorganisms (GCM) 10K type strain sequencing project: providing services to taxonomists for standard genome sequencing and annotation.</title>
        <authorList>
            <consortium name="The Broad Institute Genomics Platform"/>
            <consortium name="The Broad Institute Genome Sequencing Center for Infectious Disease"/>
            <person name="Wu L."/>
            <person name="Ma J."/>
        </authorList>
    </citation>
    <scope>NUCLEOTIDE SEQUENCE [LARGE SCALE GENOMIC DNA]</scope>
    <source>
        <strain evidence="2 3">JCM 14193</strain>
    </source>
</reference>
<comment type="caution">
    <text evidence="2">The sequence shown here is derived from an EMBL/GenBank/DDBJ whole genome shotgun (WGS) entry which is preliminary data.</text>
</comment>
<evidence type="ECO:0000313" key="3">
    <source>
        <dbReference type="Proteomes" id="UP001500740"/>
    </source>
</evidence>